<organism evidence="1 2">
    <name type="scientific">Pseudomonas chlororaphis</name>
    <dbReference type="NCBI Taxonomy" id="587753"/>
    <lineage>
        <taxon>Bacteria</taxon>
        <taxon>Pseudomonadati</taxon>
        <taxon>Pseudomonadota</taxon>
        <taxon>Gammaproteobacteria</taxon>
        <taxon>Pseudomonadales</taxon>
        <taxon>Pseudomonadaceae</taxon>
        <taxon>Pseudomonas</taxon>
    </lineage>
</organism>
<evidence type="ECO:0000313" key="1">
    <source>
        <dbReference type="EMBL" id="AKA26486.1"/>
    </source>
</evidence>
<dbReference type="KEGG" id="pcz:PCL1606_50400"/>
<sequence length="65" mass="6965">MRLVGLIHARRDPIGIYSGKAGKYSGDEPMRVERADGERAKIARGVQVLLAARASSWTSQVPTGG</sequence>
<gene>
    <name evidence="1" type="ORF">PCL1606_50400</name>
</gene>
<dbReference type="Proteomes" id="UP000032748">
    <property type="component" value="Chromosome"/>
</dbReference>
<name>A0A0D5Y599_9PSED</name>
<dbReference type="EMBL" id="CP011110">
    <property type="protein sequence ID" value="AKA26486.1"/>
    <property type="molecule type" value="Genomic_DNA"/>
</dbReference>
<proteinExistence type="predicted"/>
<evidence type="ECO:0000313" key="2">
    <source>
        <dbReference type="Proteomes" id="UP000032748"/>
    </source>
</evidence>
<protein>
    <submittedName>
        <fullName evidence="1">Uncharacterized protein</fullName>
    </submittedName>
</protein>
<accession>A0A0D5Y599</accession>
<reference evidence="1 2" key="1">
    <citation type="journal article" date="2015" name="Mol. Plant Microbe Interact.">
        <title>Comparative Genomic Analysis of Pseudomonas chlororaphis PCL1606 Reveals New Insight into Antifungal Compounds Involved in Biocontrol.</title>
        <authorList>
            <person name="Calderon C.E."/>
            <person name="Ramos C."/>
            <person name="de Vicente A."/>
            <person name="Cazorla F.M."/>
        </authorList>
    </citation>
    <scope>NUCLEOTIDE SEQUENCE [LARGE SCALE GENOMIC DNA]</scope>
    <source>
        <strain evidence="1 2">PCL1606</strain>
    </source>
</reference>
<dbReference type="AlphaFoldDB" id="A0A0D5Y599"/>